<evidence type="ECO:0000256" key="11">
    <source>
        <dbReference type="ARBA" id="ARBA00022989"/>
    </source>
</evidence>
<evidence type="ECO:0000256" key="16">
    <source>
        <dbReference type="SAM" id="Phobius"/>
    </source>
</evidence>
<dbReference type="InterPro" id="IPR013083">
    <property type="entry name" value="Znf_RING/FYVE/PHD"/>
</dbReference>
<dbReference type="SMART" id="SM00184">
    <property type="entry name" value="RING"/>
    <property type="match status" value="1"/>
</dbReference>
<comment type="catalytic activity">
    <reaction evidence="1">
        <text>S-ubiquitinyl-[E2 ubiquitin-conjugating enzyme]-L-cysteine + [acceptor protein]-L-lysine = [E2 ubiquitin-conjugating enzyme]-L-cysteine + N(6)-ubiquitinyl-[acceptor protein]-L-lysine.</text>
        <dbReference type="EC" id="2.3.2.27"/>
    </reaction>
</comment>
<evidence type="ECO:0000256" key="13">
    <source>
        <dbReference type="ARBA" id="ARBA00024209"/>
    </source>
</evidence>
<evidence type="ECO:0000313" key="18">
    <source>
        <dbReference type="EMBL" id="MQM22179.1"/>
    </source>
</evidence>
<feature type="compositionally biased region" description="Basic residues" evidence="15">
    <location>
        <begin position="433"/>
        <end position="443"/>
    </location>
</feature>
<dbReference type="PANTHER" id="PTHR14155:SF263">
    <property type="entry name" value="E3 UBIQUITIN-PROTEIN LIGASE ATL6"/>
    <property type="match status" value="1"/>
</dbReference>
<feature type="domain" description="RING-type" evidence="17">
    <location>
        <begin position="155"/>
        <end position="197"/>
    </location>
</feature>
<evidence type="ECO:0000256" key="1">
    <source>
        <dbReference type="ARBA" id="ARBA00000900"/>
    </source>
</evidence>
<evidence type="ECO:0000256" key="12">
    <source>
        <dbReference type="ARBA" id="ARBA00023136"/>
    </source>
</evidence>
<dbReference type="InterPro" id="IPR001841">
    <property type="entry name" value="Znf_RING"/>
</dbReference>
<comment type="pathway">
    <text evidence="3">Protein modification; protein ubiquitination.</text>
</comment>
<evidence type="ECO:0000256" key="3">
    <source>
        <dbReference type="ARBA" id="ARBA00004906"/>
    </source>
</evidence>
<feature type="compositionally biased region" description="Gly residues" evidence="15">
    <location>
        <begin position="351"/>
        <end position="362"/>
    </location>
</feature>
<dbReference type="InterPro" id="IPR053238">
    <property type="entry name" value="RING-H2_zinc_finger"/>
</dbReference>
<sequence>MTPPPMPILHHDQHHNRRVGRLRRHGSRISVCSPLFLFLFLFLILSLLSSAEAQPPSDSSPPNPYGSLRGGFGPAMGIIVVIMVSAFFFMVFFSIYLRQCGERRDPSSIGAGGRALARSRRGAARGLDASVVQALPTLVYAEVKEHKIGKGALECAVCLSEFEDDETLRLLPKCDHVFHTDCIDVWLSSHTTCPVCRCNLDPDAPPAATDAAVAGPSLEAESGTSVGEGEGEQTHPREGAPDGQRSEVDHVSIVIEEPEAVASPRAMRRMESKSRLRWRWSSSLARSPRFLRSHSTGHSPRPAGDDCERYTLRLPDHIRRDVVAGKFQRYPSFTAAEGNGSTIGKGHRAGGEGSSRGAGGPVGGRSFKLRRWEWAAKSDRWAFFARTFSMVITRGEDGAGNGSMRRRVCSPRKGAAEGDGAGSATAAGEGSVKGKKKVFPAAA</sequence>
<comment type="similarity">
    <text evidence="13">Belongs to the RING-type zinc finger family. ATL subfamily.</text>
</comment>
<feature type="region of interest" description="Disordered" evidence="15">
    <location>
        <begin position="396"/>
        <end position="443"/>
    </location>
</feature>
<comment type="caution">
    <text evidence="18">The sequence shown here is derived from an EMBL/GenBank/DDBJ whole genome shotgun (WGS) entry which is preliminary data.</text>
</comment>
<dbReference type="GO" id="GO:0016020">
    <property type="term" value="C:membrane"/>
    <property type="evidence" value="ECO:0007669"/>
    <property type="project" value="UniProtKB-SubCell"/>
</dbReference>
<evidence type="ECO:0000256" key="7">
    <source>
        <dbReference type="ARBA" id="ARBA00022723"/>
    </source>
</evidence>
<evidence type="ECO:0000259" key="17">
    <source>
        <dbReference type="PROSITE" id="PS50089"/>
    </source>
</evidence>
<feature type="compositionally biased region" description="Basic and acidic residues" evidence="15">
    <location>
        <begin position="232"/>
        <end position="250"/>
    </location>
</feature>
<organism evidence="18 19">
    <name type="scientific">Colocasia esculenta</name>
    <name type="common">Wild taro</name>
    <name type="synonym">Arum esculentum</name>
    <dbReference type="NCBI Taxonomy" id="4460"/>
    <lineage>
        <taxon>Eukaryota</taxon>
        <taxon>Viridiplantae</taxon>
        <taxon>Streptophyta</taxon>
        <taxon>Embryophyta</taxon>
        <taxon>Tracheophyta</taxon>
        <taxon>Spermatophyta</taxon>
        <taxon>Magnoliopsida</taxon>
        <taxon>Liliopsida</taxon>
        <taxon>Araceae</taxon>
        <taxon>Aroideae</taxon>
        <taxon>Colocasieae</taxon>
        <taxon>Colocasia</taxon>
    </lineage>
</organism>
<evidence type="ECO:0000256" key="4">
    <source>
        <dbReference type="ARBA" id="ARBA00012483"/>
    </source>
</evidence>
<dbReference type="Pfam" id="PF13639">
    <property type="entry name" value="zf-RING_2"/>
    <property type="match status" value="1"/>
</dbReference>
<dbReference type="PANTHER" id="PTHR14155">
    <property type="entry name" value="RING FINGER DOMAIN-CONTAINING"/>
    <property type="match status" value="1"/>
</dbReference>
<evidence type="ECO:0000256" key="14">
    <source>
        <dbReference type="PROSITE-ProRule" id="PRU00175"/>
    </source>
</evidence>
<keyword evidence="10" id="KW-0862">Zinc</keyword>
<evidence type="ECO:0000256" key="15">
    <source>
        <dbReference type="SAM" id="MobiDB-lite"/>
    </source>
</evidence>
<dbReference type="AlphaFoldDB" id="A0A843XQW2"/>
<dbReference type="SUPFAM" id="SSF57850">
    <property type="entry name" value="RING/U-box"/>
    <property type="match status" value="1"/>
</dbReference>
<dbReference type="EMBL" id="NMUH01012333">
    <property type="protein sequence ID" value="MQM22179.1"/>
    <property type="molecule type" value="Genomic_DNA"/>
</dbReference>
<comment type="subcellular location">
    <subcellularLocation>
        <location evidence="2">Membrane</location>
        <topology evidence="2">Single-pass membrane protein</topology>
    </subcellularLocation>
</comment>
<protein>
    <recommendedName>
        <fullName evidence="4">RING-type E3 ubiquitin transferase</fullName>
        <ecNumber evidence="4">2.3.2.27</ecNumber>
    </recommendedName>
</protein>
<gene>
    <name evidence="18" type="ORF">Taro_055227</name>
</gene>
<evidence type="ECO:0000256" key="2">
    <source>
        <dbReference type="ARBA" id="ARBA00004167"/>
    </source>
</evidence>
<name>A0A843XQW2_COLES</name>
<feature type="compositionally biased region" description="Low complexity" evidence="15">
    <location>
        <begin position="207"/>
        <end position="227"/>
    </location>
</feature>
<feature type="region of interest" description="Disordered" evidence="15">
    <location>
        <begin position="207"/>
        <end position="250"/>
    </location>
</feature>
<dbReference type="GO" id="GO:0061630">
    <property type="term" value="F:ubiquitin protein ligase activity"/>
    <property type="evidence" value="ECO:0007669"/>
    <property type="project" value="UniProtKB-EC"/>
</dbReference>
<dbReference type="GO" id="GO:0008270">
    <property type="term" value="F:zinc ion binding"/>
    <property type="evidence" value="ECO:0007669"/>
    <property type="project" value="UniProtKB-KW"/>
</dbReference>
<dbReference type="CDD" id="cd16461">
    <property type="entry name" value="RING-H2_EL5-like"/>
    <property type="match status" value="1"/>
</dbReference>
<dbReference type="Gene3D" id="3.30.40.10">
    <property type="entry name" value="Zinc/RING finger domain, C3HC4 (zinc finger)"/>
    <property type="match status" value="1"/>
</dbReference>
<evidence type="ECO:0000256" key="8">
    <source>
        <dbReference type="ARBA" id="ARBA00022771"/>
    </source>
</evidence>
<dbReference type="EC" id="2.3.2.27" evidence="4"/>
<proteinExistence type="inferred from homology"/>
<evidence type="ECO:0000256" key="6">
    <source>
        <dbReference type="ARBA" id="ARBA00022692"/>
    </source>
</evidence>
<evidence type="ECO:0000256" key="10">
    <source>
        <dbReference type="ARBA" id="ARBA00022833"/>
    </source>
</evidence>
<keyword evidence="5" id="KW-0808">Transferase</keyword>
<dbReference type="Proteomes" id="UP000652761">
    <property type="component" value="Unassembled WGS sequence"/>
</dbReference>
<keyword evidence="7" id="KW-0479">Metal-binding</keyword>
<dbReference type="OrthoDB" id="8062037at2759"/>
<keyword evidence="19" id="KW-1185">Reference proteome</keyword>
<keyword evidence="9" id="KW-0833">Ubl conjugation pathway</keyword>
<evidence type="ECO:0000313" key="19">
    <source>
        <dbReference type="Proteomes" id="UP000652761"/>
    </source>
</evidence>
<dbReference type="PROSITE" id="PS50089">
    <property type="entry name" value="ZF_RING_2"/>
    <property type="match status" value="1"/>
</dbReference>
<keyword evidence="6 16" id="KW-0812">Transmembrane</keyword>
<evidence type="ECO:0000256" key="5">
    <source>
        <dbReference type="ARBA" id="ARBA00022679"/>
    </source>
</evidence>
<evidence type="ECO:0000256" key="9">
    <source>
        <dbReference type="ARBA" id="ARBA00022786"/>
    </source>
</evidence>
<dbReference type="FunFam" id="3.30.40.10:FF:000187">
    <property type="entry name" value="E3 ubiquitin-protein ligase ATL6"/>
    <property type="match status" value="1"/>
</dbReference>
<keyword evidence="12 16" id="KW-0472">Membrane</keyword>
<feature type="region of interest" description="Disordered" evidence="15">
    <location>
        <begin position="338"/>
        <end position="362"/>
    </location>
</feature>
<keyword evidence="11 16" id="KW-1133">Transmembrane helix</keyword>
<keyword evidence="8 14" id="KW-0863">Zinc-finger</keyword>
<accession>A0A843XQW2</accession>
<reference evidence="18" key="1">
    <citation type="submission" date="2017-07" db="EMBL/GenBank/DDBJ databases">
        <title>Taro Niue Genome Assembly and Annotation.</title>
        <authorList>
            <person name="Atibalentja N."/>
            <person name="Keating K."/>
            <person name="Fields C.J."/>
        </authorList>
    </citation>
    <scope>NUCLEOTIDE SEQUENCE</scope>
    <source>
        <strain evidence="18">Niue_2</strain>
        <tissue evidence="18">Leaf</tissue>
    </source>
</reference>
<feature type="transmembrane region" description="Helical" evidence="16">
    <location>
        <begin position="77"/>
        <end position="97"/>
    </location>
</feature>